<feature type="compositionally biased region" description="Low complexity" evidence="1">
    <location>
        <begin position="402"/>
        <end position="413"/>
    </location>
</feature>
<proteinExistence type="predicted"/>
<evidence type="ECO:0000313" key="4">
    <source>
        <dbReference type="Proteomes" id="UP000319094"/>
    </source>
</evidence>
<feature type="transmembrane region" description="Helical" evidence="2">
    <location>
        <begin position="63"/>
        <end position="82"/>
    </location>
</feature>
<keyword evidence="2" id="KW-1133">Transmembrane helix</keyword>
<keyword evidence="4" id="KW-1185">Reference proteome</keyword>
<name>A0A542Y6I0_9MICO</name>
<reference evidence="3 4" key="1">
    <citation type="submission" date="2019-06" db="EMBL/GenBank/DDBJ databases">
        <title>Sequencing the genomes of 1000 actinobacteria strains.</title>
        <authorList>
            <person name="Klenk H.-P."/>
        </authorList>
    </citation>
    <scope>NUCLEOTIDE SEQUENCE [LARGE SCALE GENOMIC DNA]</scope>
    <source>
        <strain evidence="3 4">DSM 8803</strain>
    </source>
</reference>
<keyword evidence="2" id="KW-0472">Membrane</keyword>
<feature type="transmembrane region" description="Helical" evidence="2">
    <location>
        <begin position="94"/>
        <end position="115"/>
    </location>
</feature>
<comment type="caution">
    <text evidence="3">The sequence shown here is derived from an EMBL/GenBank/DDBJ whole genome shotgun (WGS) entry which is preliminary data.</text>
</comment>
<sequence>MRHMEDTLEIDFDCTPIDLACHVFETQTKGMSEFLAWVADITIGNHSIAPGSKLWDSAIGESGYWFGIAIIVSLGILSVGIVRGVFQADMKWPIIGVLAGIPSTYFALTLGGALLEISELISKDLLDRLGGGEGFAAAIRTTMQVGTGSDTGGALLQVAGVGFLPMMILMLVLILGMIMLNFALAFRNFAIMILIAFAPLAFMGVTTKGGWGLAKKWFSVGLALLIAEPLMFGLLAMILRATKGATLFDGGSLTLAIGMFMTAFMPLMVVKFFDFLGADAVSADQAGSQLGRSASQGSRNVVRTVSAGKSGAAGARGGGAAARGGGGGGTAGSNQAPGSPGGGNGKPGATGGQGAGKPGKTGANGGSGKPGSNGSPGSQRRGGGAPQGGGNRSPETPKPKTKPAAPKPTRGVR</sequence>
<gene>
    <name evidence="3" type="ORF">FB468_1732</name>
</gene>
<feature type="compositionally biased region" description="Gly residues" evidence="1">
    <location>
        <begin position="314"/>
        <end position="331"/>
    </location>
</feature>
<evidence type="ECO:0000313" key="3">
    <source>
        <dbReference type="EMBL" id="TQL43702.1"/>
    </source>
</evidence>
<dbReference type="Proteomes" id="UP000319094">
    <property type="component" value="Unassembled WGS sequence"/>
</dbReference>
<feature type="transmembrane region" description="Helical" evidence="2">
    <location>
        <begin position="217"/>
        <end position="239"/>
    </location>
</feature>
<organism evidence="3 4">
    <name type="scientific">Leucobacter komagatae</name>
    <dbReference type="NCBI Taxonomy" id="55969"/>
    <lineage>
        <taxon>Bacteria</taxon>
        <taxon>Bacillati</taxon>
        <taxon>Actinomycetota</taxon>
        <taxon>Actinomycetes</taxon>
        <taxon>Micrococcales</taxon>
        <taxon>Microbacteriaceae</taxon>
        <taxon>Leucobacter</taxon>
    </lineage>
</organism>
<feature type="compositionally biased region" description="Gly residues" evidence="1">
    <location>
        <begin position="380"/>
        <end position="391"/>
    </location>
</feature>
<feature type="transmembrane region" description="Helical" evidence="2">
    <location>
        <begin position="185"/>
        <end position="205"/>
    </location>
</feature>
<feature type="compositionally biased region" description="Gly residues" evidence="1">
    <location>
        <begin position="339"/>
        <end position="371"/>
    </location>
</feature>
<feature type="transmembrane region" description="Helical" evidence="2">
    <location>
        <begin position="251"/>
        <end position="273"/>
    </location>
</feature>
<keyword evidence="2" id="KW-0812">Transmembrane</keyword>
<accession>A0A542Y6I0</accession>
<dbReference type="EMBL" id="VFON01000001">
    <property type="protein sequence ID" value="TQL43702.1"/>
    <property type="molecule type" value="Genomic_DNA"/>
</dbReference>
<feature type="transmembrane region" description="Helical" evidence="2">
    <location>
        <begin position="154"/>
        <end position="178"/>
    </location>
</feature>
<feature type="region of interest" description="Disordered" evidence="1">
    <location>
        <begin position="307"/>
        <end position="413"/>
    </location>
</feature>
<evidence type="ECO:0000256" key="2">
    <source>
        <dbReference type="SAM" id="Phobius"/>
    </source>
</evidence>
<evidence type="ECO:0008006" key="5">
    <source>
        <dbReference type="Google" id="ProtNLM"/>
    </source>
</evidence>
<protein>
    <recommendedName>
        <fullName evidence="5">TrbL/VirB6 plasmid conjugal transfer protein</fullName>
    </recommendedName>
</protein>
<evidence type="ECO:0000256" key="1">
    <source>
        <dbReference type="SAM" id="MobiDB-lite"/>
    </source>
</evidence>
<dbReference type="AlphaFoldDB" id="A0A542Y6I0"/>